<dbReference type="SUPFAM" id="SSF52172">
    <property type="entry name" value="CheY-like"/>
    <property type="match status" value="1"/>
</dbReference>
<feature type="modified residue" description="4-aspartylphosphate" evidence="5">
    <location>
        <position position="123"/>
    </location>
</feature>
<dbReference type="PANTHER" id="PTHR43719:SF35">
    <property type="entry name" value="HISTIDINE KINASE 2"/>
    <property type="match status" value="1"/>
</dbReference>
<evidence type="ECO:0000259" key="7">
    <source>
        <dbReference type="PROSITE" id="PS50110"/>
    </source>
</evidence>
<dbReference type="Pfam" id="PF00072">
    <property type="entry name" value="Response_reg"/>
    <property type="match status" value="1"/>
</dbReference>
<dbReference type="PROSITE" id="PS50110">
    <property type="entry name" value="RESPONSE_REGULATORY"/>
    <property type="match status" value="1"/>
</dbReference>
<organism evidence="8 9">
    <name type="scientific">Ensete ventricosum</name>
    <name type="common">Abyssinian banana</name>
    <name type="synonym">Musa ensete</name>
    <dbReference type="NCBI Taxonomy" id="4639"/>
    <lineage>
        <taxon>Eukaryota</taxon>
        <taxon>Viridiplantae</taxon>
        <taxon>Streptophyta</taxon>
        <taxon>Embryophyta</taxon>
        <taxon>Tracheophyta</taxon>
        <taxon>Spermatophyta</taxon>
        <taxon>Magnoliopsida</taxon>
        <taxon>Liliopsida</taxon>
        <taxon>Zingiberales</taxon>
        <taxon>Musaceae</taxon>
        <taxon>Ensete</taxon>
    </lineage>
</organism>
<evidence type="ECO:0000256" key="1">
    <source>
        <dbReference type="ARBA" id="ARBA00000085"/>
    </source>
</evidence>
<keyword evidence="3 5" id="KW-0597">Phosphoprotein</keyword>
<evidence type="ECO:0000256" key="2">
    <source>
        <dbReference type="ARBA" id="ARBA00012438"/>
    </source>
</evidence>
<evidence type="ECO:0000313" key="8">
    <source>
        <dbReference type="EMBL" id="RRT48340.1"/>
    </source>
</evidence>
<protein>
    <recommendedName>
        <fullName evidence="2">histidine kinase</fullName>
        <ecNumber evidence="2">2.7.13.3</ecNumber>
    </recommendedName>
</protein>
<feature type="domain" description="Response regulatory" evidence="7">
    <location>
        <begin position="73"/>
        <end position="157"/>
    </location>
</feature>
<dbReference type="InterPro" id="IPR050956">
    <property type="entry name" value="2C_system_His_kinase"/>
</dbReference>
<feature type="transmembrane region" description="Helical" evidence="6">
    <location>
        <begin position="132"/>
        <end position="155"/>
    </location>
</feature>
<dbReference type="InterPro" id="IPR001789">
    <property type="entry name" value="Sig_transdc_resp-reg_receiver"/>
</dbReference>
<sequence>MPLESPKMFLVATSLSPSEVHDLKLAGYVDSILKPLRLSMIAACLQKALGVGHKRQQLKRQLVPLKSLLSGKSILVVDDNAVNRKVAAGVLKKFGALVTSADSGKEAITMLQPPHNFDACFMDVQMPEMDGYFSLSFLIIYKMDIFSGLAIYICYAA</sequence>
<name>A0A426Y9G6_ENSVE</name>
<dbReference type="Gene3D" id="3.40.50.2300">
    <property type="match status" value="1"/>
</dbReference>
<dbReference type="Proteomes" id="UP000287651">
    <property type="component" value="Unassembled WGS sequence"/>
</dbReference>
<dbReference type="AlphaFoldDB" id="A0A426Y9G6"/>
<keyword evidence="6" id="KW-1133">Transmembrane helix</keyword>
<keyword evidence="6" id="KW-0812">Transmembrane</keyword>
<comment type="catalytic activity">
    <reaction evidence="1">
        <text>ATP + protein L-histidine = ADP + protein N-phospho-L-histidine.</text>
        <dbReference type="EC" id="2.7.13.3"/>
    </reaction>
</comment>
<reference evidence="8 9" key="1">
    <citation type="journal article" date="2014" name="Agronomy (Basel)">
        <title>A Draft Genome Sequence for Ensete ventricosum, the Drought-Tolerant Tree Against Hunger.</title>
        <authorList>
            <person name="Harrison J."/>
            <person name="Moore K.A."/>
            <person name="Paszkiewicz K."/>
            <person name="Jones T."/>
            <person name="Grant M."/>
            <person name="Ambacheew D."/>
            <person name="Muzemil S."/>
            <person name="Studholme D.J."/>
        </authorList>
    </citation>
    <scope>NUCLEOTIDE SEQUENCE [LARGE SCALE GENOMIC DNA]</scope>
</reference>
<dbReference type="GO" id="GO:0004673">
    <property type="term" value="F:protein histidine kinase activity"/>
    <property type="evidence" value="ECO:0007669"/>
    <property type="project" value="UniProtKB-EC"/>
</dbReference>
<comment type="caution">
    <text evidence="8">The sequence shown here is derived from an EMBL/GenBank/DDBJ whole genome shotgun (WGS) entry which is preliminary data.</text>
</comment>
<dbReference type="PANTHER" id="PTHR43719">
    <property type="entry name" value="TWO-COMPONENT HISTIDINE KINASE"/>
    <property type="match status" value="1"/>
</dbReference>
<dbReference type="InterPro" id="IPR056839">
    <property type="entry name" value="Receiver_AHK4/CRE1_1st"/>
</dbReference>
<evidence type="ECO:0000256" key="6">
    <source>
        <dbReference type="SAM" id="Phobius"/>
    </source>
</evidence>
<gene>
    <name evidence="8" type="ORF">B296_00053182</name>
</gene>
<keyword evidence="4" id="KW-0902">Two-component regulatory system</keyword>
<proteinExistence type="predicted"/>
<evidence type="ECO:0000256" key="3">
    <source>
        <dbReference type="ARBA" id="ARBA00022553"/>
    </source>
</evidence>
<dbReference type="EMBL" id="AMZH03014020">
    <property type="protein sequence ID" value="RRT48340.1"/>
    <property type="molecule type" value="Genomic_DNA"/>
</dbReference>
<evidence type="ECO:0000313" key="9">
    <source>
        <dbReference type="Proteomes" id="UP000287651"/>
    </source>
</evidence>
<dbReference type="InterPro" id="IPR011006">
    <property type="entry name" value="CheY-like_superfamily"/>
</dbReference>
<accession>A0A426Y9G6</accession>
<dbReference type="CDD" id="cd17546">
    <property type="entry name" value="REC_hyHK_CKI1_RcsC-like"/>
    <property type="match status" value="1"/>
</dbReference>
<dbReference type="Pfam" id="PF24896">
    <property type="entry name" value="Receiver_CRE1"/>
    <property type="match status" value="1"/>
</dbReference>
<dbReference type="GO" id="GO:0000160">
    <property type="term" value="P:phosphorelay signal transduction system"/>
    <property type="evidence" value="ECO:0007669"/>
    <property type="project" value="UniProtKB-KW"/>
</dbReference>
<dbReference type="EC" id="2.7.13.3" evidence="2"/>
<evidence type="ECO:0000256" key="4">
    <source>
        <dbReference type="ARBA" id="ARBA00023012"/>
    </source>
</evidence>
<evidence type="ECO:0000256" key="5">
    <source>
        <dbReference type="PROSITE-ProRule" id="PRU00169"/>
    </source>
</evidence>
<dbReference type="GO" id="GO:0005634">
    <property type="term" value="C:nucleus"/>
    <property type="evidence" value="ECO:0007669"/>
    <property type="project" value="TreeGrafter"/>
</dbReference>
<keyword evidence="6" id="KW-0472">Membrane</keyword>